<feature type="chain" id="PRO_5037457968" description="T9SS type A sorting domain-containing protein" evidence="1">
    <location>
        <begin position="36"/>
        <end position="363"/>
    </location>
</feature>
<evidence type="ECO:0000313" key="2">
    <source>
        <dbReference type="EMBL" id="MBI5169983.1"/>
    </source>
</evidence>
<sequence>MNSKISGWSFPVLRGVIVALALVAGAVAAPSPVHAASAFPSIRSWTIAGAFQDSSSVPGQFVRCVGSMKPRPDSIRVEARAASLRFLRDRAAEARPDFGGYRIYRMVNAPDTNYAVLVRRFSINPGSELTWSFSRVDAQGVDLICKNTVVHDSVVTFVDPDSNGSWQKVCRRRDSQGRCLSVGDSVFALIAPPGPHDGFKTWYSITYEKLNTTDQDYEDLFVPDTLDDFARCGTHGDRNTCPNLNNKLRNLAGPVEPTGGPTANLERVGVVPNPYRGGEVWDPSGANEVHFINLPTTATIKIYTVAGDLVRELHHSDTVRDFERWDLRSGANQQVASGIYIYRVESNVGGREFTFQNRMVIIR</sequence>
<organism evidence="2 3">
    <name type="scientific">Eiseniibacteriota bacterium</name>
    <dbReference type="NCBI Taxonomy" id="2212470"/>
    <lineage>
        <taxon>Bacteria</taxon>
        <taxon>Candidatus Eiseniibacteriota</taxon>
    </lineage>
</organism>
<proteinExistence type="predicted"/>
<keyword evidence="1" id="KW-0732">Signal</keyword>
<dbReference type="Gene3D" id="2.60.40.4070">
    <property type="match status" value="1"/>
</dbReference>
<dbReference type="AlphaFoldDB" id="A0A933SDY9"/>
<evidence type="ECO:0008006" key="4">
    <source>
        <dbReference type="Google" id="ProtNLM"/>
    </source>
</evidence>
<gene>
    <name evidence="2" type="ORF">HZA61_10880</name>
</gene>
<comment type="caution">
    <text evidence="2">The sequence shown here is derived from an EMBL/GenBank/DDBJ whole genome shotgun (WGS) entry which is preliminary data.</text>
</comment>
<protein>
    <recommendedName>
        <fullName evidence="4">T9SS type A sorting domain-containing protein</fullName>
    </recommendedName>
</protein>
<accession>A0A933SDY9</accession>
<evidence type="ECO:0000256" key="1">
    <source>
        <dbReference type="SAM" id="SignalP"/>
    </source>
</evidence>
<reference evidence="2" key="1">
    <citation type="submission" date="2020-07" db="EMBL/GenBank/DDBJ databases">
        <title>Huge and variable diversity of episymbiotic CPR bacteria and DPANN archaea in groundwater ecosystems.</title>
        <authorList>
            <person name="He C.Y."/>
            <person name="Keren R."/>
            <person name="Whittaker M."/>
            <person name="Farag I.F."/>
            <person name="Doudna J."/>
            <person name="Cate J.H.D."/>
            <person name="Banfield J.F."/>
        </authorList>
    </citation>
    <scope>NUCLEOTIDE SEQUENCE</scope>
    <source>
        <strain evidence="2">NC_groundwater_1813_Pr3_B-0.1um_71_17</strain>
    </source>
</reference>
<dbReference type="Proteomes" id="UP000696931">
    <property type="component" value="Unassembled WGS sequence"/>
</dbReference>
<dbReference type="EMBL" id="JACRIW010000077">
    <property type="protein sequence ID" value="MBI5169983.1"/>
    <property type="molecule type" value="Genomic_DNA"/>
</dbReference>
<evidence type="ECO:0000313" key="3">
    <source>
        <dbReference type="Proteomes" id="UP000696931"/>
    </source>
</evidence>
<feature type="signal peptide" evidence="1">
    <location>
        <begin position="1"/>
        <end position="35"/>
    </location>
</feature>
<name>A0A933SDY9_UNCEI</name>